<accession>A0AAE1CYL1</accession>
<dbReference type="EMBL" id="JAWDGP010006203">
    <property type="protein sequence ID" value="KAK3745654.1"/>
    <property type="molecule type" value="Genomic_DNA"/>
</dbReference>
<comment type="caution">
    <text evidence="1">The sequence shown here is derived from an EMBL/GenBank/DDBJ whole genome shotgun (WGS) entry which is preliminary data.</text>
</comment>
<sequence length="88" mass="10260">MWVFPARSRINLCRLSPASRTTRLAPGNERRTCCPVRAHNPLINTTRPATQTKRLIFMEQKTARPEVEVFLHILVTVRFGALLRWYNL</sequence>
<dbReference type="AlphaFoldDB" id="A0AAE1CYL1"/>
<reference evidence="1" key="1">
    <citation type="journal article" date="2023" name="G3 (Bethesda)">
        <title>A reference genome for the long-term kleptoplast-retaining sea slug Elysia crispata morphotype clarki.</title>
        <authorList>
            <person name="Eastman K.E."/>
            <person name="Pendleton A.L."/>
            <person name="Shaikh M.A."/>
            <person name="Suttiyut T."/>
            <person name="Ogas R."/>
            <person name="Tomko P."/>
            <person name="Gavelis G."/>
            <person name="Widhalm J.R."/>
            <person name="Wisecaver J.H."/>
        </authorList>
    </citation>
    <scope>NUCLEOTIDE SEQUENCE</scope>
    <source>
        <strain evidence="1">ECLA1</strain>
    </source>
</reference>
<dbReference type="Proteomes" id="UP001283361">
    <property type="component" value="Unassembled WGS sequence"/>
</dbReference>
<name>A0AAE1CYL1_9GAST</name>
<protein>
    <submittedName>
        <fullName evidence="1">Uncharacterized protein</fullName>
    </submittedName>
</protein>
<proteinExistence type="predicted"/>
<organism evidence="1 2">
    <name type="scientific">Elysia crispata</name>
    <name type="common">lettuce slug</name>
    <dbReference type="NCBI Taxonomy" id="231223"/>
    <lineage>
        <taxon>Eukaryota</taxon>
        <taxon>Metazoa</taxon>
        <taxon>Spiralia</taxon>
        <taxon>Lophotrochozoa</taxon>
        <taxon>Mollusca</taxon>
        <taxon>Gastropoda</taxon>
        <taxon>Heterobranchia</taxon>
        <taxon>Euthyneura</taxon>
        <taxon>Panpulmonata</taxon>
        <taxon>Sacoglossa</taxon>
        <taxon>Placobranchoidea</taxon>
        <taxon>Plakobranchidae</taxon>
        <taxon>Elysia</taxon>
    </lineage>
</organism>
<gene>
    <name evidence="1" type="ORF">RRG08_015442</name>
</gene>
<evidence type="ECO:0000313" key="1">
    <source>
        <dbReference type="EMBL" id="KAK3745654.1"/>
    </source>
</evidence>
<keyword evidence="2" id="KW-1185">Reference proteome</keyword>
<evidence type="ECO:0000313" key="2">
    <source>
        <dbReference type="Proteomes" id="UP001283361"/>
    </source>
</evidence>